<dbReference type="CDD" id="cd09167">
    <property type="entry name" value="PLDc_EcPPK1_C2_like"/>
    <property type="match status" value="1"/>
</dbReference>
<comment type="similarity">
    <text evidence="6 7">Belongs to the polyphosphate kinase 1 (PPK1) family.</text>
</comment>
<dbReference type="Gene3D" id="3.30.1840.10">
    <property type="entry name" value="Polyphosphate kinase middle domain"/>
    <property type="match status" value="1"/>
</dbReference>
<evidence type="ECO:0000259" key="9">
    <source>
        <dbReference type="Pfam" id="PF13089"/>
    </source>
</evidence>
<keyword evidence="5 6" id="KW-0067">ATP-binding</keyword>
<comment type="PTM">
    <text evidence="6 7">An intermediate of this reaction is the autophosphorylated ppk in which a phosphate is covalently linked to a histidine residue through a N-P bond.</text>
</comment>
<dbReference type="NCBIfam" id="NF003917">
    <property type="entry name" value="PRK05443.1-1"/>
    <property type="match status" value="1"/>
</dbReference>
<comment type="cofactor">
    <cofactor evidence="6">
        <name>Mg(2+)</name>
        <dbReference type="ChEBI" id="CHEBI:18420"/>
    </cofactor>
</comment>
<feature type="active site" description="Phosphohistidine intermediate" evidence="6">
    <location>
        <position position="434"/>
    </location>
</feature>
<keyword evidence="6" id="KW-0479">Metal-binding</keyword>
<dbReference type="PANTHER" id="PTHR30218:SF0">
    <property type="entry name" value="POLYPHOSPHATE KINASE"/>
    <property type="match status" value="1"/>
</dbReference>
<dbReference type="InterPro" id="IPR025198">
    <property type="entry name" value="PPK_N_dom"/>
</dbReference>
<feature type="binding site" evidence="6">
    <location>
        <position position="563"/>
    </location>
    <ligand>
        <name>ATP</name>
        <dbReference type="ChEBI" id="CHEBI:30616"/>
    </ligand>
</feature>
<dbReference type="Pfam" id="PF13090">
    <property type="entry name" value="PP_kinase_C"/>
    <property type="match status" value="1"/>
</dbReference>
<evidence type="ECO:0000313" key="12">
    <source>
        <dbReference type="EMBL" id="GGB31198.1"/>
    </source>
</evidence>
<evidence type="ECO:0000256" key="5">
    <source>
        <dbReference type="ARBA" id="ARBA00022840"/>
    </source>
</evidence>
<proteinExistence type="inferred from homology"/>
<dbReference type="Gene3D" id="3.30.870.10">
    <property type="entry name" value="Endonuclease Chain A"/>
    <property type="match status" value="2"/>
</dbReference>
<evidence type="ECO:0000256" key="2">
    <source>
        <dbReference type="ARBA" id="ARBA00022679"/>
    </source>
</evidence>
<dbReference type="InterPro" id="IPR025200">
    <property type="entry name" value="PPK_C_dom2"/>
</dbReference>
<keyword evidence="13" id="KW-1185">Reference proteome</keyword>
<keyword evidence="3 6" id="KW-0547">Nucleotide-binding</keyword>
<keyword evidence="2 6" id="KW-0808">Transferase</keyword>
<name>A0ABQ1IA15_9GAMM</name>
<comment type="caution">
    <text evidence="12">The sequence shown here is derived from an EMBL/GenBank/DDBJ whole genome shotgun (WGS) entry which is preliminary data.</text>
</comment>
<feature type="domain" description="Polyphosphate kinase C-terminal" evidence="11">
    <location>
        <begin position="331"/>
        <end position="494"/>
    </location>
</feature>
<protein>
    <recommendedName>
        <fullName evidence="6 7">Polyphosphate kinase</fullName>
        <ecNumber evidence="6 7">2.7.4.1</ecNumber>
    </recommendedName>
    <alternativeName>
        <fullName evidence="6">ATP-polyphosphate phosphotransferase</fullName>
    </alternativeName>
    <alternativeName>
        <fullName evidence="6">Polyphosphoric acid kinase</fullName>
    </alternativeName>
</protein>
<dbReference type="Proteomes" id="UP000646152">
    <property type="component" value="Unassembled WGS sequence"/>
</dbReference>
<feature type="binding site" evidence="6">
    <location>
        <position position="46"/>
    </location>
    <ligand>
        <name>ATP</name>
        <dbReference type="ChEBI" id="CHEBI:30616"/>
    </ligand>
</feature>
<feature type="binding site" evidence="6">
    <location>
        <position position="374"/>
    </location>
    <ligand>
        <name>Mg(2+)</name>
        <dbReference type="ChEBI" id="CHEBI:18420"/>
    </ligand>
</feature>
<feature type="domain" description="Polyphosphate kinase N-terminal" evidence="9">
    <location>
        <begin position="8"/>
        <end position="110"/>
    </location>
</feature>
<dbReference type="CDD" id="cd09164">
    <property type="entry name" value="PLDc_EcPPK1_C1_like"/>
    <property type="match status" value="1"/>
</dbReference>
<evidence type="ECO:0000256" key="3">
    <source>
        <dbReference type="ARBA" id="ARBA00022741"/>
    </source>
</evidence>
<evidence type="ECO:0000256" key="1">
    <source>
        <dbReference type="ARBA" id="ARBA00022553"/>
    </source>
</evidence>
<dbReference type="Pfam" id="PF17941">
    <property type="entry name" value="PP_kinase_C_1"/>
    <property type="match status" value="1"/>
</dbReference>
<evidence type="ECO:0000256" key="6">
    <source>
        <dbReference type="HAMAP-Rule" id="MF_00347"/>
    </source>
</evidence>
<dbReference type="PANTHER" id="PTHR30218">
    <property type="entry name" value="POLYPHOSPHATE KINASE"/>
    <property type="match status" value="1"/>
</dbReference>
<feature type="binding site" evidence="6">
    <location>
        <position position="467"/>
    </location>
    <ligand>
        <name>ATP</name>
        <dbReference type="ChEBI" id="CHEBI:30616"/>
    </ligand>
</feature>
<gene>
    <name evidence="6 12" type="primary">ppk</name>
    <name evidence="12" type="ORF">GCM10011502_00210</name>
</gene>
<keyword evidence="4 6" id="KW-0418">Kinase</keyword>
<dbReference type="GO" id="GO:0016301">
    <property type="term" value="F:kinase activity"/>
    <property type="evidence" value="ECO:0007669"/>
    <property type="project" value="UniProtKB-KW"/>
</dbReference>
<dbReference type="SUPFAM" id="SSF143724">
    <property type="entry name" value="PHP14-like"/>
    <property type="match status" value="1"/>
</dbReference>
<dbReference type="SUPFAM" id="SSF140356">
    <property type="entry name" value="PPK N-terminal domain-like"/>
    <property type="match status" value="1"/>
</dbReference>
<evidence type="ECO:0000313" key="13">
    <source>
        <dbReference type="Proteomes" id="UP000646152"/>
    </source>
</evidence>
<evidence type="ECO:0000259" key="11">
    <source>
        <dbReference type="Pfam" id="PF17941"/>
    </source>
</evidence>
<dbReference type="InterPro" id="IPR003414">
    <property type="entry name" value="PP_kinase"/>
</dbReference>
<organism evidence="12 13">
    <name type="scientific">Oceanisphaera marina</name>
    <dbReference type="NCBI Taxonomy" id="2017550"/>
    <lineage>
        <taxon>Bacteria</taxon>
        <taxon>Pseudomonadati</taxon>
        <taxon>Pseudomonadota</taxon>
        <taxon>Gammaproteobacteria</taxon>
        <taxon>Aeromonadales</taxon>
        <taxon>Aeromonadaceae</taxon>
        <taxon>Oceanisphaera</taxon>
    </lineage>
</organism>
<feature type="binding site" evidence="6">
    <location>
        <position position="404"/>
    </location>
    <ligand>
        <name>Mg(2+)</name>
        <dbReference type="ChEBI" id="CHEBI:18420"/>
    </ligand>
</feature>
<dbReference type="Pfam" id="PF13089">
    <property type="entry name" value="PP_kinase_N"/>
    <property type="match status" value="1"/>
</dbReference>
<comment type="catalytic activity">
    <reaction evidence="6 7">
        <text>[phosphate](n) + ATP = [phosphate](n+1) + ADP</text>
        <dbReference type="Rhea" id="RHEA:19573"/>
        <dbReference type="Rhea" id="RHEA-COMP:9859"/>
        <dbReference type="Rhea" id="RHEA-COMP:14280"/>
        <dbReference type="ChEBI" id="CHEBI:16838"/>
        <dbReference type="ChEBI" id="CHEBI:30616"/>
        <dbReference type="ChEBI" id="CHEBI:456216"/>
        <dbReference type="EC" id="2.7.4.1"/>
    </reaction>
</comment>
<evidence type="ECO:0000256" key="7">
    <source>
        <dbReference type="RuleBase" id="RU003800"/>
    </source>
</evidence>
<dbReference type="Pfam" id="PF02503">
    <property type="entry name" value="PP_kinase"/>
    <property type="match status" value="1"/>
</dbReference>
<dbReference type="EMBL" id="BMKE01000001">
    <property type="protein sequence ID" value="GGB31198.1"/>
    <property type="molecule type" value="Genomic_DNA"/>
</dbReference>
<dbReference type="InterPro" id="IPR024953">
    <property type="entry name" value="PP_kinase_middle"/>
</dbReference>
<dbReference type="InterPro" id="IPR041108">
    <property type="entry name" value="PP_kinase_C_1"/>
</dbReference>
<comment type="function">
    <text evidence="6 7">Catalyzes the reversible transfer of the terminal phosphate of ATP to form a long-chain polyphosphate (polyP).</text>
</comment>
<keyword evidence="6" id="KW-0460">Magnesium</keyword>
<feature type="binding site" evidence="6">
    <location>
        <position position="591"/>
    </location>
    <ligand>
        <name>ATP</name>
        <dbReference type="ChEBI" id="CHEBI:30616"/>
    </ligand>
</feature>
<feature type="domain" description="Polyphosphate kinase C-terminal" evidence="10">
    <location>
        <begin position="502"/>
        <end position="673"/>
    </location>
</feature>
<dbReference type="InterPro" id="IPR036830">
    <property type="entry name" value="PP_kinase_middle_dom_sf"/>
</dbReference>
<evidence type="ECO:0000259" key="8">
    <source>
        <dbReference type="Pfam" id="PF02503"/>
    </source>
</evidence>
<dbReference type="SUPFAM" id="SSF56024">
    <property type="entry name" value="Phospholipase D/nuclease"/>
    <property type="match status" value="2"/>
</dbReference>
<keyword evidence="1 6" id="KW-0597">Phosphoprotein</keyword>
<dbReference type="NCBIfam" id="TIGR03705">
    <property type="entry name" value="poly_P_kin"/>
    <property type="match status" value="1"/>
</dbReference>
<dbReference type="HAMAP" id="MF_00347">
    <property type="entry name" value="Polyphosphate_kinase"/>
    <property type="match status" value="1"/>
</dbReference>
<feature type="domain" description="Polyphosphate kinase middle" evidence="8">
    <location>
        <begin position="120"/>
        <end position="304"/>
    </location>
</feature>
<dbReference type="Gene3D" id="1.20.58.310">
    <property type="entry name" value="Polyphosphate kinase N-terminal domain"/>
    <property type="match status" value="1"/>
</dbReference>
<sequence>MMSTDKWYLQKELSWLSFNERVLQEAIDKSVPLIERVRFLGIFSNNQDEFFRVRVSDIKRQILIDADQGKTNGAATLLHNIQQKVITLGETFDDVYNELIMTLARQNIFLLNESQLDPDQEAWAKRYFDNEVRAYLSPIILRDDIDPVRFIKDEYTYLCVGMIKGKERHTALVEVPTDVLPRFVVLPHGKSRRKKSIIIMDNVIRLCLNDLFAGFFEYDAIHAYSFKMTRDAEYDLSDQLDQSLIEKMSDGLKQRLTALPVRFVHDREMPPEMVQILVRKLKIQGHDAVMSGGRYYNFKDFIGFPNVGRKHLVNKPLPALKCREFRDSPSSFDAIRRRDILLYFPYHSFSHVTEFVRQASFDPAVISIKMNVYRVASLSRIIYSLMDAASNGKKVTVIIELRARFDEAANIEWAKTMTDAGINVEFGVPNLKVHSKLCLVTRREGSQLVQYAHVGTGNFNEKTATIYTDFSLLTANPDITNEVATVFDFIRQPYRRVKFNHLLVSPLNARRGLYSMIDNEIANAKQGLPASIILKINNLVDKGLINRLYGASRAGVKIDIIVRGMCSLMPGVPGVSDNIRAISIVDRHLEHPRVLVFHNNDQPRVYISSADWMTRNLDFRIEVATPVLDPTLKQRIMDILAIQLSDTTKARVLDQEQSNRYVERGNRRKIRSQAAIYDYLKALEG</sequence>
<accession>A0ABQ1IA15</accession>
<evidence type="ECO:0000259" key="10">
    <source>
        <dbReference type="Pfam" id="PF13090"/>
    </source>
</evidence>
<evidence type="ECO:0000256" key="4">
    <source>
        <dbReference type="ARBA" id="ARBA00022777"/>
    </source>
</evidence>
<reference evidence="13" key="1">
    <citation type="journal article" date="2019" name="Int. J. Syst. Evol. Microbiol.">
        <title>The Global Catalogue of Microorganisms (GCM) 10K type strain sequencing project: providing services to taxonomists for standard genome sequencing and annotation.</title>
        <authorList>
            <consortium name="The Broad Institute Genomics Platform"/>
            <consortium name="The Broad Institute Genome Sequencing Center for Infectious Disease"/>
            <person name="Wu L."/>
            <person name="Ma J."/>
        </authorList>
    </citation>
    <scope>NUCLEOTIDE SEQUENCE [LARGE SCALE GENOMIC DNA]</scope>
    <source>
        <strain evidence="13">CGMCC 1.15923</strain>
    </source>
</reference>
<dbReference type="PIRSF" id="PIRSF015589">
    <property type="entry name" value="PP_kinase"/>
    <property type="match status" value="1"/>
</dbReference>
<dbReference type="InterPro" id="IPR036832">
    <property type="entry name" value="PPK_N_dom_sf"/>
</dbReference>
<dbReference type="EC" id="2.7.4.1" evidence="6 7"/>